<keyword evidence="2" id="KW-1185">Reference proteome</keyword>
<evidence type="ECO:0000313" key="2">
    <source>
        <dbReference type="Proteomes" id="UP000887566"/>
    </source>
</evidence>
<proteinExistence type="predicted"/>
<feature type="region of interest" description="Disordered" evidence="1">
    <location>
        <begin position="80"/>
        <end position="106"/>
    </location>
</feature>
<organism evidence="2 3">
    <name type="scientific">Plectus sambesii</name>
    <dbReference type="NCBI Taxonomy" id="2011161"/>
    <lineage>
        <taxon>Eukaryota</taxon>
        <taxon>Metazoa</taxon>
        <taxon>Ecdysozoa</taxon>
        <taxon>Nematoda</taxon>
        <taxon>Chromadorea</taxon>
        <taxon>Plectida</taxon>
        <taxon>Plectina</taxon>
        <taxon>Plectoidea</taxon>
        <taxon>Plectidae</taxon>
        <taxon>Plectus</taxon>
    </lineage>
</organism>
<accession>A0A914VDG3</accession>
<feature type="region of interest" description="Disordered" evidence="1">
    <location>
        <begin position="1"/>
        <end position="24"/>
    </location>
</feature>
<name>A0A914VDG3_9BILA</name>
<dbReference type="AlphaFoldDB" id="A0A914VDG3"/>
<sequence>MSDCSAALKCEKDDEEAENVGGRGRTGERAVVTLSAQAVETLNGRSGGCALYLRHSPQASTARSLPWHAPRYCRHVGAKSTGGGRVSVTGKQISPSPSPVFTTPML</sequence>
<evidence type="ECO:0000313" key="3">
    <source>
        <dbReference type="WBParaSite" id="PSAMB.scaffold1742size28218.g14679.t1"/>
    </source>
</evidence>
<evidence type="ECO:0000256" key="1">
    <source>
        <dbReference type="SAM" id="MobiDB-lite"/>
    </source>
</evidence>
<reference evidence="3" key="1">
    <citation type="submission" date="2022-11" db="UniProtKB">
        <authorList>
            <consortium name="WormBaseParasite"/>
        </authorList>
    </citation>
    <scope>IDENTIFICATION</scope>
</reference>
<dbReference type="Proteomes" id="UP000887566">
    <property type="component" value="Unplaced"/>
</dbReference>
<feature type="compositionally biased region" description="Polar residues" evidence="1">
    <location>
        <begin position="89"/>
        <end position="106"/>
    </location>
</feature>
<dbReference type="WBParaSite" id="PSAMB.scaffold1742size28218.g14679.t1">
    <property type="protein sequence ID" value="PSAMB.scaffold1742size28218.g14679.t1"/>
    <property type="gene ID" value="PSAMB.scaffold1742size28218.g14679"/>
</dbReference>
<protein>
    <submittedName>
        <fullName evidence="3">Uncharacterized protein</fullName>
    </submittedName>
</protein>